<evidence type="ECO:0000313" key="4">
    <source>
        <dbReference type="Proteomes" id="UP001472866"/>
    </source>
</evidence>
<dbReference type="AlphaFoldDB" id="A0AAX4PA61"/>
<name>A0AAX4PA61_9CHLO</name>
<feature type="compositionally biased region" description="Acidic residues" evidence="1">
    <location>
        <begin position="120"/>
        <end position="129"/>
    </location>
</feature>
<feature type="region of interest" description="Disordered" evidence="1">
    <location>
        <begin position="1"/>
        <end position="255"/>
    </location>
</feature>
<feature type="compositionally biased region" description="Basic and acidic residues" evidence="1">
    <location>
        <begin position="214"/>
        <end position="229"/>
    </location>
</feature>
<proteinExistence type="predicted"/>
<feature type="region of interest" description="Disordered" evidence="1">
    <location>
        <begin position="364"/>
        <end position="404"/>
    </location>
</feature>
<protein>
    <submittedName>
        <fullName evidence="3">Microfibrillar-associated protein</fullName>
    </submittedName>
</protein>
<organism evidence="3 4">
    <name type="scientific">Chloropicon roscoffensis</name>
    <dbReference type="NCBI Taxonomy" id="1461544"/>
    <lineage>
        <taxon>Eukaryota</taxon>
        <taxon>Viridiplantae</taxon>
        <taxon>Chlorophyta</taxon>
        <taxon>Chloropicophyceae</taxon>
        <taxon>Chloropicales</taxon>
        <taxon>Chloropicaceae</taxon>
        <taxon>Chloropicon</taxon>
    </lineage>
</organism>
<dbReference type="Pfam" id="PF06991">
    <property type="entry name" value="MFAP1"/>
    <property type="match status" value="1"/>
</dbReference>
<dbReference type="InterPro" id="IPR009730">
    <property type="entry name" value="MFAP1_C"/>
</dbReference>
<feature type="compositionally biased region" description="Polar residues" evidence="1">
    <location>
        <begin position="202"/>
        <end position="213"/>
    </location>
</feature>
<feature type="compositionally biased region" description="Gly residues" evidence="1">
    <location>
        <begin position="148"/>
        <end position="158"/>
    </location>
</feature>
<dbReference type="PANTHER" id="PTHR15327">
    <property type="entry name" value="MICROFIBRIL-ASSOCIATED PROTEIN"/>
    <property type="match status" value="1"/>
</dbReference>
<feature type="compositionally biased region" description="Gly residues" evidence="1">
    <location>
        <begin position="45"/>
        <end position="55"/>
    </location>
</feature>
<keyword evidence="4" id="KW-1185">Reference proteome</keyword>
<dbReference type="Proteomes" id="UP001472866">
    <property type="component" value="Chromosome 06"/>
</dbReference>
<sequence>MSGLARNALQSAKEKDKKEGTAKVARYRAGQVPKWAEEEEAEAGGTDGGLLGGRRGSASGLVSTSAVAPVVVKPGSGDRRLQRLAGRASAAADPHRRRRHRDDGEDDPVPARGAAAGSGDTDEEDEEELAERRRRIRAAQLREEEEGAGPGAAPGGAPGKLAADESEEYYSSEYETDTSEDDGASRLAKPVFVSRRDRTTTARRGNSVQTTWKSTDEVEKRQRETREIVKQMAVNEFGGGTDGRSLEDVDTDDEKDKAADYEAWRLRELDRLELEWKAENGFRELEAEAEAAEAAMDEDPKDKGDRAFLQKYYHKGAFFQNVSDGKLAVNDKVEEVYKKDYSAPTGEDLYNKAVLPKVMQRRNFGKRSQSKWTHLSAEDTSKLGDDYRPHFRPRRKEEGRRGAE</sequence>
<dbReference type="EMBL" id="CP151506">
    <property type="protein sequence ID" value="WZN62773.1"/>
    <property type="molecule type" value="Genomic_DNA"/>
</dbReference>
<accession>A0AAX4PA61</accession>
<gene>
    <name evidence="3" type="ORF">HKI87_06g43150</name>
</gene>
<feature type="compositionally biased region" description="Basic and acidic residues" evidence="1">
    <location>
        <begin position="12"/>
        <end position="21"/>
    </location>
</feature>
<feature type="domain" description="Micro-fibrillar-associated protein 1 C-terminal" evidence="2">
    <location>
        <begin position="180"/>
        <end position="380"/>
    </location>
</feature>
<feature type="compositionally biased region" description="Basic and acidic residues" evidence="1">
    <location>
        <begin position="376"/>
        <end position="404"/>
    </location>
</feature>
<reference evidence="3 4" key="1">
    <citation type="submission" date="2024-03" db="EMBL/GenBank/DDBJ databases">
        <title>Complete genome sequence of the green alga Chloropicon roscoffensis RCC1871.</title>
        <authorList>
            <person name="Lemieux C."/>
            <person name="Pombert J.-F."/>
            <person name="Otis C."/>
            <person name="Turmel M."/>
        </authorList>
    </citation>
    <scope>NUCLEOTIDE SEQUENCE [LARGE SCALE GENOMIC DNA]</scope>
    <source>
        <strain evidence="3 4">RCC1871</strain>
    </source>
</reference>
<dbReference type="InterPro" id="IPR033194">
    <property type="entry name" value="MFAP1"/>
</dbReference>
<evidence type="ECO:0000259" key="2">
    <source>
        <dbReference type="Pfam" id="PF06991"/>
    </source>
</evidence>
<evidence type="ECO:0000313" key="3">
    <source>
        <dbReference type="EMBL" id="WZN62773.1"/>
    </source>
</evidence>
<evidence type="ECO:0000256" key="1">
    <source>
        <dbReference type="SAM" id="MobiDB-lite"/>
    </source>
</evidence>
<feature type="compositionally biased region" description="Acidic residues" evidence="1">
    <location>
        <begin position="164"/>
        <end position="182"/>
    </location>
</feature>